<reference evidence="1 2" key="1">
    <citation type="submission" date="2016-11" db="EMBL/GenBank/DDBJ databases">
        <authorList>
            <person name="Jaros S."/>
            <person name="Januszkiewicz K."/>
            <person name="Wedrychowicz H."/>
        </authorList>
    </citation>
    <scope>NUCLEOTIDE SEQUENCE [LARGE SCALE GENOMIC DNA]</scope>
    <source>
        <strain evidence="1 2">DSM 26910</strain>
    </source>
</reference>
<name>A0A1M5BD97_9BACT</name>
<proteinExistence type="predicted"/>
<dbReference type="AlphaFoldDB" id="A0A1M5BD97"/>
<keyword evidence="2" id="KW-1185">Reference proteome</keyword>
<evidence type="ECO:0000313" key="1">
    <source>
        <dbReference type="EMBL" id="SHF40386.1"/>
    </source>
</evidence>
<organism evidence="1 2">
    <name type="scientific">Mariniphaga anaerophila</name>
    <dbReference type="NCBI Taxonomy" id="1484053"/>
    <lineage>
        <taxon>Bacteria</taxon>
        <taxon>Pseudomonadati</taxon>
        <taxon>Bacteroidota</taxon>
        <taxon>Bacteroidia</taxon>
        <taxon>Marinilabiliales</taxon>
        <taxon>Prolixibacteraceae</taxon>
        <taxon>Mariniphaga</taxon>
    </lineage>
</organism>
<evidence type="ECO:0000313" key="2">
    <source>
        <dbReference type="Proteomes" id="UP000184164"/>
    </source>
</evidence>
<dbReference type="Proteomes" id="UP000184164">
    <property type="component" value="Unassembled WGS sequence"/>
</dbReference>
<sequence>MYKENFKRKRVPLYRDTLKKELIKNFYSPSPQTISSEPIDMN</sequence>
<dbReference type="EMBL" id="FQUM01000005">
    <property type="protein sequence ID" value="SHF40386.1"/>
    <property type="molecule type" value="Genomic_DNA"/>
</dbReference>
<protein>
    <submittedName>
        <fullName evidence="1">Uncharacterized protein</fullName>
    </submittedName>
</protein>
<gene>
    <name evidence="1" type="ORF">SAMN05444274_10594</name>
</gene>
<accession>A0A1M5BD97</accession>